<evidence type="ECO:0000256" key="9">
    <source>
        <dbReference type="SAM" id="MobiDB-lite"/>
    </source>
</evidence>
<evidence type="ECO:0000256" key="3">
    <source>
        <dbReference type="ARBA" id="ARBA00005369"/>
    </source>
</evidence>
<keyword evidence="8" id="KW-0949">S-adenosyl-L-methionine</keyword>
<dbReference type="AlphaFoldDB" id="A0AAX4PN73"/>
<dbReference type="PROSITE" id="PS50097">
    <property type="entry name" value="BTB"/>
    <property type="match status" value="1"/>
</dbReference>
<accession>A0AAX4PN73</accession>
<comment type="pathway">
    <text evidence="2">Protein modification; protein ubiquitination.</text>
</comment>
<sequence>MRGGAEDEENLIEVQMDAHDSGGDDDDDDDDDDGGQASYEEEGAGMSEDDVETDGEDQGEGQERTGMPRHVQRALWRILVGDPARLGPEPSNHEELIDSLKRSRVLIDMRVCRAMELIPRGSFVPEEQQGEAYLDCPLAVPQLGFNISAPHIHATCLEKLGLEPGHHFLDVGSGCGLVTCLGAYIVGKAGSVVGVEINDDALAVARANLDQLKSSCPEFELSACQVRIEKHNVFLPDPLDRTYDRINVAGTCPKGQIRRLLALLRPRGMLIVPCASELQLYTKEANGGLRMEVVSNVRFGSLVVPTDAEVVTTTLDLDKRREMAALRRAEGSATSLSPSAEAAGDGMEGMEEESSREAPQALSERIEIDPFDNRYDCLIVGKRIAQGIPAHKRLLSSRCQLFRAQFSSGMKDAHSSEFEIPDFSFQACLLMLDFLYARGAFEGYRDPTSFLQTSADKLSHVPTCTIIEVLQLGIYVNCPELCRFQEHWLETLVDTANCVELLAVADDVGCVPCLHRECLDHIVENYAEVSKITNGFEGLDTHLVAKIASRACELFTKVMGLLRQSDGMREAG</sequence>
<dbReference type="Gene3D" id="3.40.50.150">
    <property type="entry name" value="Vaccinia Virus protein VP39"/>
    <property type="match status" value="1"/>
</dbReference>
<protein>
    <recommendedName>
        <fullName evidence="4">protein-L-isoaspartate(D-aspartate) O-methyltransferase</fullName>
        <ecNumber evidence="4">2.1.1.77</ecNumber>
    </recommendedName>
</protein>
<dbReference type="SUPFAM" id="SSF53335">
    <property type="entry name" value="S-adenosyl-L-methionine-dependent methyltransferases"/>
    <property type="match status" value="1"/>
</dbReference>
<dbReference type="EC" id="2.1.1.77" evidence="4"/>
<name>A0AAX4PN73_9CHLO</name>
<dbReference type="InterPro" id="IPR000682">
    <property type="entry name" value="PCMT"/>
</dbReference>
<dbReference type="InterPro" id="IPR011333">
    <property type="entry name" value="SKP1/BTB/POZ_sf"/>
</dbReference>
<dbReference type="Proteomes" id="UP001472866">
    <property type="component" value="Chromosome 19"/>
</dbReference>
<dbReference type="SUPFAM" id="SSF54695">
    <property type="entry name" value="POZ domain"/>
    <property type="match status" value="1"/>
</dbReference>
<dbReference type="InterPro" id="IPR029063">
    <property type="entry name" value="SAM-dependent_MTases_sf"/>
</dbReference>
<dbReference type="EMBL" id="CP151519">
    <property type="protein sequence ID" value="WZN67311.1"/>
    <property type="molecule type" value="Genomic_DNA"/>
</dbReference>
<evidence type="ECO:0000256" key="4">
    <source>
        <dbReference type="ARBA" id="ARBA00011890"/>
    </source>
</evidence>
<dbReference type="GO" id="GO:0004719">
    <property type="term" value="F:protein-L-isoaspartate (D-aspartate) O-methyltransferase activity"/>
    <property type="evidence" value="ECO:0007669"/>
    <property type="project" value="UniProtKB-EC"/>
</dbReference>
<dbReference type="GO" id="GO:0005737">
    <property type="term" value="C:cytoplasm"/>
    <property type="evidence" value="ECO:0007669"/>
    <property type="project" value="UniProtKB-SubCell"/>
</dbReference>
<dbReference type="Pfam" id="PF00651">
    <property type="entry name" value="BTB"/>
    <property type="match status" value="1"/>
</dbReference>
<evidence type="ECO:0000259" key="10">
    <source>
        <dbReference type="PROSITE" id="PS50097"/>
    </source>
</evidence>
<dbReference type="CDD" id="cd18186">
    <property type="entry name" value="BTB_POZ_ZBTB_KLHL-like"/>
    <property type="match status" value="1"/>
</dbReference>
<evidence type="ECO:0000256" key="6">
    <source>
        <dbReference type="ARBA" id="ARBA00022603"/>
    </source>
</evidence>
<evidence type="ECO:0000256" key="7">
    <source>
        <dbReference type="ARBA" id="ARBA00022679"/>
    </source>
</evidence>
<evidence type="ECO:0000313" key="11">
    <source>
        <dbReference type="EMBL" id="WZN67311.1"/>
    </source>
</evidence>
<proteinExistence type="inferred from homology"/>
<evidence type="ECO:0000256" key="8">
    <source>
        <dbReference type="ARBA" id="ARBA00022691"/>
    </source>
</evidence>
<gene>
    <name evidence="11" type="ORF">HKI87_19g88860</name>
</gene>
<feature type="compositionally biased region" description="Acidic residues" evidence="9">
    <location>
        <begin position="23"/>
        <end position="60"/>
    </location>
</feature>
<dbReference type="CDD" id="cd14733">
    <property type="entry name" value="BACK"/>
    <property type="match status" value="1"/>
</dbReference>
<keyword evidence="5" id="KW-0963">Cytoplasm</keyword>
<evidence type="ECO:0000256" key="2">
    <source>
        <dbReference type="ARBA" id="ARBA00004906"/>
    </source>
</evidence>
<dbReference type="Pfam" id="PF01135">
    <property type="entry name" value="PCMT"/>
    <property type="match status" value="1"/>
</dbReference>
<feature type="region of interest" description="Disordered" evidence="9">
    <location>
        <begin position="1"/>
        <end position="68"/>
    </location>
</feature>
<keyword evidence="7" id="KW-0808">Transferase</keyword>
<evidence type="ECO:0000256" key="5">
    <source>
        <dbReference type="ARBA" id="ARBA00022490"/>
    </source>
</evidence>
<organism evidence="11 12">
    <name type="scientific">Chloropicon roscoffensis</name>
    <dbReference type="NCBI Taxonomy" id="1461544"/>
    <lineage>
        <taxon>Eukaryota</taxon>
        <taxon>Viridiplantae</taxon>
        <taxon>Chlorophyta</taxon>
        <taxon>Chloropicophyceae</taxon>
        <taxon>Chloropicales</taxon>
        <taxon>Chloropicaceae</taxon>
        <taxon>Chloropicon</taxon>
    </lineage>
</organism>
<feature type="compositionally biased region" description="Acidic residues" evidence="9">
    <location>
        <begin position="1"/>
        <end position="11"/>
    </location>
</feature>
<dbReference type="CDD" id="cd02440">
    <property type="entry name" value="AdoMet_MTases"/>
    <property type="match status" value="1"/>
</dbReference>
<evidence type="ECO:0000256" key="1">
    <source>
        <dbReference type="ARBA" id="ARBA00004496"/>
    </source>
</evidence>
<dbReference type="Gene3D" id="3.30.710.10">
    <property type="entry name" value="Potassium Channel Kv1.1, Chain A"/>
    <property type="match status" value="1"/>
</dbReference>
<feature type="domain" description="BTB" evidence="10">
    <location>
        <begin position="375"/>
        <end position="436"/>
    </location>
</feature>
<keyword evidence="12" id="KW-1185">Reference proteome</keyword>
<dbReference type="PANTHER" id="PTHR11579">
    <property type="entry name" value="PROTEIN-L-ISOASPARTATE O-METHYLTRANSFERASE"/>
    <property type="match status" value="1"/>
</dbReference>
<dbReference type="PANTHER" id="PTHR11579:SF0">
    <property type="entry name" value="PROTEIN-L-ISOASPARTATE(D-ASPARTATE) O-METHYLTRANSFERASE"/>
    <property type="match status" value="1"/>
</dbReference>
<dbReference type="InterPro" id="IPR000210">
    <property type="entry name" value="BTB/POZ_dom"/>
</dbReference>
<reference evidence="11 12" key="1">
    <citation type="submission" date="2024-03" db="EMBL/GenBank/DDBJ databases">
        <title>Complete genome sequence of the green alga Chloropicon roscoffensis RCC1871.</title>
        <authorList>
            <person name="Lemieux C."/>
            <person name="Pombert J.-F."/>
            <person name="Otis C."/>
            <person name="Turmel M."/>
        </authorList>
    </citation>
    <scope>NUCLEOTIDE SEQUENCE [LARGE SCALE GENOMIC DNA]</scope>
    <source>
        <strain evidence="11 12">RCC1871</strain>
    </source>
</reference>
<evidence type="ECO:0000313" key="12">
    <source>
        <dbReference type="Proteomes" id="UP001472866"/>
    </source>
</evidence>
<dbReference type="GO" id="GO:0032259">
    <property type="term" value="P:methylation"/>
    <property type="evidence" value="ECO:0007669"/>
    <property type="project" value="UniProtKB-KW"/>
</dbReference>
<keyword evidence="6" id="KW-0489">Methyltransferase</keyword>
<comment type="subcellular location">
    <subcellularLocation>
        <location evidence="1">Cytoplasm</location>
    </subcellularLocation>
</comment>
<feature type="region of interest" description="Disordered" evidence="9">
    <location>
        <begin position="328"/>
        <end position="360"/>
    </location>
</feature>
<comment type="similarity">
    <text evidence="3">Belongs to the methyltransferase superfamily. L-isoaspartyl/D-aspartyl protein methyltransferase family.</text>
</comment>